<sequence>MESQPRHALKLDERHRRSPEATAMSGLRFAWPAYRKASADLLASAPLESCGVAYSVHDPRTDTWLVDDVESVAHSAYEHRDEVSATLRPAFIVEVANRARALGRSVVLVHTHPFEQSQPRFSAVDDRGEVALAGYLRRRVPKGEHLALVLSQAGCRARRIGTAQEVPVWQIGERLVLVSSAKSTEGSDVRYDRQVRAFGADGQRVISSLKVGVVGVGGTGSVLLHQLTRLGVRDFVLIDPDVVETTNLNRLAGAGPSDVGTSKIAVAEREILACSSTSRVRGLRADVVDANIAAELVGLDFVFLCTDSHASRAVVCQVAYQYLVPTIDMGTSITVREGSVTHISGRVQMLAPELPCLTCTGALDGNQIRREMMSPERRASDPYLVGDCEPQPAVMSINTTMASLAATMFMAAVTSMPGQARFQLYEGVRGAVRPTQARRVEDCVVCSRRGALAKGPSWPLPVRPRANNG</sequence>
<dbReference type="Gene3D" id="3.40.50.720">
    <property type="entry name" value="NAD(P)-binding Rossmann-like Domain"/>
    <property type="match status" value="1"/>
</dbReference>
<organism evidence="2 3">
    <name type="scientific">Bradyrhizobium cajani</name>
    <dbReference type="NCBI Taxonomy" id="1928661"/>
    <lineage>
        <taxon>Bacteria</taxon>
        <taxon>Pseudomonadati</taxon>
        <taxon>Pseudomonadota</taxon>
        <taxon>Alphaproteobacteria</taxon>
        <taxon>Hyphomicrobiales</taxon>
        <taxon>Nitrobacteraceae</taxon>
        <taxon>Bradyrhizobium</taxon>
    </lineage>
</organism>
<gene>
    <name evidence="2" type="ORF">GPL20_10695</name>
</gene>
<dbReference type="GO" id="GO:0061503">
    <property type="term" value="F:tRNA threonylcarbamoyladenosine dehydratase"/>
    <property type="evidence" value="ECO:0007669"/>
    <property type="project" value="TreeGrafter"/>
</dbReference>
<evidence type="ECO:0000313" key="2">
    <source>
        <dbReference type="EMBL" id="MVT73545.1"/>
    </source>
</evidence>
<feature type="domain" description="THIF-type NAD/FAD binding fold" evidence="1">
    <location>
        <begin position="191"/>
        <end position="437"/>
    </location>
</feature>
<proteinExistence type="predicted"/>
<comment type="caution">
    <text evidence="2">The sequence shown here is derived from an EMBL/GenBank/DDBJ whole genome shotgun (WGS) entry which is preliminary data.</text>
</comment>
<dbReference type="PANTHER" id="PTHR43267">
    <property type="entry name" value="TRNA THREONYLCARBAMOYLADENOSINE DEHYDRATASE"/>
    <property type="match status" value="1"/>
</dbReference>
<protein>
    <recommendedName>
        <fullName evidence="1">THIF-type NAD/FAD binding fold domain-containing protein</fullName>
    </recommendedName>
</protein>
<dbReference type="SUPFAM" id="SSF69572">
    <property type="entry name" value="Activating enzymes of the ubiquitin-like proteins"/>
    <property type="match status" value="1"/>
</dbReference>
<dbReference type="InterPro" id="IPR035985">
    <property type="entry name" value="Ubiquitin-activating_enz"/>
</dbReference>
<dbReference type="CDD" id="cd01483">
    <property type="entry name" value="E1_enzyme_family"/>
    <property type="match status" value="1"/>
</dbReference>
<dbReference type="PANTHER" id="PTHR43267:SF1">
    <property type="entry name" value="TRNA THREONYLCARBAMOYLADENOSINE DEHYDRATASE"/>
    <property type="match status" value="1"/>
</dbReference>
<dbReference type="Pfam" id="PF00899">
    <property type="entry name" value="ThiF"/>
    <property type="match status" value="1"/>
</dbReference>
<reference evidence="2 3" key="1">
    <citation type="submission" date="2019-12" db="EMBL/GenBank/DDBJ databases">
        <title>Draft genome sequences Bradyrhizobium cajani AMBPC1010, Bradyrhizobium pachyrhizi AMBPC1040 and Bradyrhizobium yuanmingense ALSPC3051, three plant growth promoting strains isolated from nodules of Cajanus cajan L. in Dominican Republic.</title>
        <authorList>
            <person name="Flores-Felix J.D."/>
            <person name="Araujo J."/>
            <person name="Diaz-Alcantara C."/>
            <person name="Gonzalez-Andres F."/>
            <person name="Velazquez E."/>
        </authorList>
    </citation>
    <scope>NUCLEOTIDE SEQUENCE [LARGE SCALE GENOMIC DNA]</scope>
    <source>
        <strain evidence="2 3">1010</strain>
    </source>
</reference>
<evidence type="ECO:0000313" key="3">
    <source>
        <dbReference type="Proteomes" id="UP000449969"/>
    </source>
</evidence>
<dbReference type="Proteomes" id="UP000449969">
    <property type="component" value="Unassembled WGS sequence"/>
</dbReference>
<accession>A0A844T7F9</accession>
<keyword evidence="3" id="KW-1185">Reference proteome</keyword>
<dbReference type="InterPro" id="IPR000594">
    <property type="entry name" value="ThiF_NAD_FAD-bd"/>
</dbReference>
<dbReference type="AlphaFoldDB" id="A0A844T7F9"/>
<dbReference type="GO" id="GO:0008641">
    <property type="term" value="F:ubiquitin-like modifier activating enzyme activity"/>
    <property type="evidence" value="ECO:0007669"/>
    <property type="project" value="InterPro"/>
</dbReference>
<dbReference type="EMBL" id="WQNE01000006">
    <property type="protein sequence ID" value="MVT73545.1"/>
    <property type="molecule type" value="Genomic_DNA"/>
</dbReference>
<dbReference type="GO" id="GO:0061504">
    <property type="term" value="P:cyclic threonylcarbamoyladenosine biosynthetic process"/>
    <property type="evidence" value="ECO:0007669"/>
    <property type="project" value="TreeGrafter"/>
</dbReference>
<dbReference type="InterPro" id="IPR045886">
    <property type="entry name" value="ThiF/MoeB/HesA"/>
</dbReference>
<name>A0A844T7F9_9BRAD</name>
<evidence type="ECO:0000259" key="1">
    <source>
        <dbReference type="Pfam" id="PF00899"/>
    </source>
</evidence>